<accession>A0A2H0DTF2</accession>
<evidence type="ECO:0000313" key="1">
    <source>
        <dbReference type="EMBL" id="PIP85463.1"/>
    </source>
</evidence>
<dbReference type="EMBL" id="PCTR01000124">
    <property type="protein sequence ID" value="PIP85463.1"/>
    <property type="molecule type" value="Genomic_DNA"/>
</dbReference>
<proteinExistence type="predicted"/>
<gene>
    <name evidence="1" type="ORF">COW83_04085</name>
</gene>
<protein>
    <submittedName>
        <fullName evidence="1">Uncharacterized protein</fullName>
    </submittedName>
</protein>
<name>A0A2H0DTF2_9BACT</name>
<dbReference type="Proteomes" id="UP000231136">
    <property type="component" value="Unassembled WGS sequence"/>
</dbReference>
<comment type="caution">
    <text evidence="1">The sequence shown here is derived from an EMBL/GenBank/DDBJ whole genome shotgun (WGS) entry which is preliminary data.</text>
</comment>
<evidence type="ECO:0000313" key="2">
    <source>
        <dbReference type="Proteomes" id="UP000231136"/>
    </source>
</evidence>
<organism evidence="1 2">
    <name type="scientific">Candidatus Collierbacteria bacterium CG22_combo_CG10-13_8_21_14_all_43_12</name>
    <dbReference type="NCBI Taxonomy" id="1974537"/>
    <lineage>
        <taxon>Bacteria</taxon>
        <taxon>Candidatus Collieribacteriota</taxon>
    </lineage>
</organism>
<sequence>MSSNDWDNVGLAGMVKRRKVSKLSVLKMQYHFFSFWILLRIERMSLIANTVPESIVGNDAVKIDETNFFGKRLLLAFNPLMLVNYGCTTQTSPGQERRNLL</sequence>
<reference evidence="1 2" key="1">
    <citation type="submission" date="2017-09" db="EMBL/GenBank/DDBJ databases">
        <title>Depth-based differentiation of microbial function through sediment-hosted aquifers and enrichment of novel symbionts in the deep terrestrial subsurface.</title>
        <authorList>
            <person name="Probst A.J."/>
            <person name="Ladd B."/>
            <person name="Jarett J.K."/>
            <person name="Geller-Mcgrath D.E."/>
            <person name="Sieber C.M."/>
            <person name="Emerson J.B."/>
            <person name="Anantharaman K."/>
            <person name="Thomas B.C."/>
            <person name="Malmstrom R."/>
            <person name="Stieglmeier M."/>
            <person name="Klingl A."/>
            <person name="Woyke T."/>
            <person name="Ryan C.M."/>
            <person name="Banfield J.F."/>
        </authorList>
    </citation>
    <scope>NUCLEOTIDE SEQUENCE [LARGE SCALE GENOMIC DNA]</scope>
    <source>
        <strain evidence="1">CG22_combo_CG10-13_8_21_14_all_43_12</strain>
    </source>
</reference>
<dbReference type="AlphaFoldDB" id="A0A2H0DTF2"/>